<keyword evidence="2" id="KW-1133">Transmembrane helix</keyword>
<dbReference type="AlphaFoldDB" id="A0A382N3I5"/>
<proteinExistence type="predicted"/>
<feature type="region of interest" description="Disordered" evidence="1">
    <location>
        <begin position="104"/>
        <end position="143"/>
    </location>
</feature>
<keyword evidence="2" id="KW-0812">Transmembrane</keyword>
<accession>A0A382N3I5</accession>
<reference evidence="3" key="1">
    <citation type="submission" date="2018-05" db="EMBL/GenBank/DDBJ databases">
        <authorList>
            <person name="Lanie J.A."/>
            <person name="Ng W.-L."/>
            <person name="Kazmierczak K.M."/>
            <person name="Andrzejewski T.M."/>
            <person name="Davidsen T.M."/>
            <person name="Wayne K.J."/>
            <person name="Tettelin H."/>
            <person name="Glass J.I."/>
            <person name="Rusch D."/>
            <person name="Podicherti R."/>
            <person name="Tsui H.-C.T."/>
            <person name="Winkler M.E."/>
        </authorList>
    </citation>
    <scope>NUCLEOTIDE SEQUENCE</scope>
</reference>
<evidence type="ECO:0000256" key="1">
    <source>
        <dbReference type="SAM" id="MobiDB-lite"/>
    </source>
</evidence>
<sequence>MNPLLIIRSVVELVQSLKSTQETIKAESESFDTEAGVKTSPGVKSVAHVTIWGKVILLAMVAGDLPLLDWFNLSGSEIFEWGAVICVCGAGVLGLVSHWNSADKADQRESAHQTQATQLSKQRTEEHRHRRQRRKDSNFLPDL</sequence>
<gene>
    <name evidence="3" type="ORF">METZ01_LOCUS308583</name>
</gene>
<dbReference type="EMBL" id="UINC01097753">
    <property type="protein sequence ID" value="SVC55729.1"/>
    <property type="molecule type" value="Genomic_DNA"/>
</dbReference>
<evidence type="ECO:0000256" key="2">
    <source>
        <dbReference type="SAM" id="Phobius"/>
    </source>
</evidence>
<protein>
    <recommendedName>
        <fullName evidence="4">Holin</fullName>
    </recommendedName>
</protein>
<name>A0A382N3I5_9ZZZZ</name>
<keyword evidence="2" id="KW-0472">Membrane</keyword>
<evidence type="ECO:0000313" key="3">
    <source>
        <dbReference type="EMBL" id="SVC55729.1"/>
    </source>
</evidence>
<organism evidence="3">
    <name type="scientific">marine metagenome</name>
    <dbReference type="NCBI Taxonomy" id="408172"/>
    <lineage>
        <taxon>unclassified sequences</taxon>
        <taxon>metagenomes</taxon>
        <taxon>ecological metagenomes</taxon>
    </lineage>
</organism>
<feature type="transmembrane region" description="Helical" evidence="2">
    <location>
        <begin position="51"/>
        <end position="71"/>
    </location>
</feature>
<feature type="transmembrane region" description="Helical" evidence="2">
    <location>
        <begin position="78"/>
        <end position="99"/>
    </location>
</feature>
<evidence type="ECO:0008006" key="4">
    <source>
        <dbReference type="Google" id="ProtNLM"/>
    </source>
</evidence>